<evidence type="ECO:0000313" key="2">
    <source>
        <dbReference type="Proteomes" id="UP001055879"/>
    </source>
</evidence>
<dbReference type="Proteomes" id="UP001055879">
    <property type="component" value="Linkage Group LG03"/>
</dbReference>
<proteinExistence type="predicted"/>
<accession>A0ACB9DGV0</accession>
<dbReference type="EMBL" id="CM042049">
    <property type="protein sequence ID" value="KAI3745884.1"/>
    <property type="molecule type" value="Genomic_DNA"/>
</dbReference>
<evidence type="ECO:0000313" key="1">
    <source>
        <dbReference type="EMBL" id="KAI3745884.1"/>
    </source>
</evidence>
<organism evidence="1 2">
    <name type="scientific">Arctium lappa</name>
    <name type="common">Greater burdock</name>
    <name type="synonym">Lappa major</name>
    <dbReference type="NCBI Taxonomy" id="4217"/>
    <lineage>
        <taxon>Eukaryota</taxon>
        <taxon>Viridiplantae</taxon>
        <taxon>Streptophyta</taxon>
        <taxon>Embryophyta</taxon>
        <taxon>Tracheophyta</taxon>
        <taxon>Spermatophyta</taxon>
        <taxon>Magnoliopsida</taxon>
        <taxon>eudicotyledons</taxon>
        <taxon>Gunneridae</taxon>
        <taxon>Pentapetalae</taxon>
        <taxon>asterids</taxon>
        <taxon>campanulids</taxon>
        <taxon>Asterales</taxon>
        <taxon>Asteraceae</taxon>
        <taxon>Carduoideae</taxon>
        <taxon>Cardueae</taxon>
        <taxon>Arctiinae</taxon>
        <taxon>Arctium</taxon>
    </lineage>
</organism>
<comment type="caution">
    <text evidence="1">The sequence shown here is derived from an EMBL/GenBank/DDBJ whole genome shotgun (WGS) entry which is preliminary data.</text>
</comment>
<name>A0ACB9DGV0_ARCLA</name>
<reference evidence="2" key="1">
    <citation type="journal article" date="2022" name="Mol. Ecol. Resour.">
        <title>The genomes of chicory, endive, great burdock and yacon provide insights into Asteraceae palaeo-polyploidization history and plant inulin production.</title>
        <authorList>
            <person name="Fan W."/>
            <person name="Wang S."/>
            <person name="Wang H."/>
            <person name="Wang A."/>
            <person name="Jiang F."/>
            <person name="Liu H."/>
            <person name="Zhao H."/>
            <person name="Xu D."/>
            <person name="Zhang Y."/>
        </authorList>
    </citation>
    <scope>NUCLEOTIDE SEQUENCE [LARGE SCALE GENOMIC DNA]</scope>
    <source>
        <strain evidence="2">cv. Niubang</strain>
    </source>
</reference>
<gene>
    <name evidence="1" type="ORF">L6452_08295</name>
</gene>
<sequence>MGTLIPGVLLKLLDGMNSGVNSTSEHKRSLSQVIDIVPADLDEKDLLPKHGCIEADFSGHMAYLLFLDDQQIYHGSLLHCITGEKSEQMGIPILDHVLNSNSKSFAPKRGSWDMPKGRSRTWITNYFKAMHVLSNQEAVDCLMIVKDARSAAKQLSEEALTRKNTDDISCIVDWFDIKFGTSEGVDLIAVSFVNNAASINAHDDADIDESNDERSEKVKDELARDGNDIDLASRSCVLINRHVNNRDIRKFLNGNFVSDKAKI</sequence>
<reference evidence="1 2" key="2">
    <citation type="journal article" date="2022" name="Mol. Ecol. Resour.">
        <title>The genomes of chicory, endive, great burdock and yacon provide insights into Asteraceae paleo-polyploidization history and plant inulin production.</title>
        <authorList>
            <person name="Fan W."/>
            <person name="Wang S."/>
            <person name="Wang H."/>
            <person name="Wang A."/>
            <person name="Jiang F."/>
            <person name="Liu H."/>
            <person name="Zhao H."/>
            <person name="Xu D."/>
            <person name="Zhang Y."/>
        </authorList>
    </citation>
    <scope>NUCLEOTIDE SEQUENCE [LARGE SCALE GENOMIC DNA]</scope>
    <source>
        <strain evidence="2">cv. Niubang</strain>
    </source>
</reference>
<protein>
    <submittedName>
        <fullName evidence="1">Uncharacterized protein</fullName>
    </submittedName>
</protein>
<keyword evidence="2" id="KW-1185">Reference proteome</keyword>